<comment type="similarity">
    <text evidence="2 12">Belongs to the class-I aminoacyl-tRNA synthetase family.</text>
</comment>
<evidence type="ECO:0000256" key="12">
    <source>
        <dbReference type="HAMAP-Rule" id="MF_00041"/>
    </source>
</evidence>
<evidence type="ECO:0000256" key="1">
    <source>
        <dbReference type="ARBA" id="ARBA00004496"/>
    </source>
</evidence>
<feature type="binding site" evidence="12">
    <location>
        <position position="29"/>
    </location>
    <ligand>
        <name>Zn(2+)</name>
        <dbReference type="ChEBI" id="CHEBI:29105"/>
    </ligand>
</feature>
<dbReference type="GO" id="GO:0008270">
    <property type="term" value="F:zinc ion binding"/>
    <property type="evidence" value="ECO:0007669"/>
    <property type="project" value="UniProtKB-UniRule"/>
</dbReference>
<feature type="binding site" evidence="12">
    <location>
        <position position="249"/>
    </location>
    <ligand>
        <name>Zn(2+)</name>
        <dbReference type="ChEBI" id="CHEBI:29105"/>
    </ligand>
</feature>
<evidence type="ECO:0000256" key="6">
    <source>
        <dbReference type="ARBA" id="ARBA00022723"/>
    </source>
</evidence>
<dbReference type="HAMAP" id="MF_00041">
    <property type="entry name" value="Cys_tRNA_synth"/>
    <property type="match status" value="1"/>
</dbReference>
<dbReference type="Pfam" id="PF23493">
    <property type="entry name" value="CysS_C"/>
    <property type="match status" value="1"/>
</dbReference>
<keyword evidence="11 12" id="KW-0030">Aminoacyl-tRNA synthetase</keyword>
<organism evidence="14 15">
    <name type="scientific">Limihaloglobus sulfuriphilus</name>
    <dbReference type="NCBI Taxonomy" id="1851148"/>
    <lineage>
        <taxon>Bacteria</taxon>
        <taxon>Pseudomonadati</taxon>
        <taxon>Planctomycetota</taxon>
        <taxon>Phycisphaerae</taxon>
        <taxon>Sedimentisphaerales</taxon>
        <taxon>Sedimentisphaeraceae</taxon>
        <taxon>Limihaloglobus</taxon>
    </lineage>
</organism>
<dbReference type="SUPFAM" id="SSF52374">
    <property type="entry name" value="Nucleotidylyl transferase"/>
    <property type="match status" value="1"/>
</dbReference>
<dbReference type="PRINTS" id="PR00983">
    <property type="entry name" value="TRNASYNTHCYS"/>
</dbReference>
<dbReference type="SMART" id="SM00840">
    <property type="entry name" value="DALR_2"/>
    <property type="match status" value="1"/>
</dbReference>
<dbReference type="InterPro" id="IPR032678">
    <property type="entry name" value="tRNA-synt_1_cat_dom"/>
</dbReference>
<dbReference type="InterPro" id="IPR056411">
    <property type="entry name" value="CysS_C"/>
</dbReference>
<dbReference type="PANTHER" id="PTHR10890">
    <property type="entry name" value="CYSTEINYL-TRNA SYNTHETASE"/>
    <property type="match status" value="1"/>
</dbReference>
<evidence type="ECO:0000256" key="10">
    <source>
        <dbReference type="ARBA" id="ARBA00022917"/>
    </source>
</evidence>
<evidence type="ECO:0000256" key="7">
    <source>
        <dbReference type="ARBA" id="ARBA00022741"/>
    </source>
</evidence>
<evidence type="ECO:0000313" key="14">
    <source>
        <dbReference type="EMBL" id="AQQ71655.1"/>
    </source>
</evidence>
<protein>
    <recommendedName>
        <fullName evidence="12">Cysteine--tRNA ligase</fullName>
        <ecNumber evidence="12">6.1.1.16</ecNumber>
    </recommendedName>
    <alternativeName>
        <fullName evidence="12">Cysteinyl-tRNA synthetase</fullName>
        <shortName evidence="12">CysRS</shortName>
    </alternativeName>
</protein>
<dbReference type="AlphaFoldDB" id="A0A1Q2MG27"/>
<dbReference type="InterPro" id="IPR015803">
    <property type="entry name" value="Cys-tRNA-ligase"/>
</dbReference>
<proteinExistence type="inferred from homology"/>
<feature type="short sequence motif" description="'KMSKS' region" evidence="12">
    <location>
        <begin position="277"/>
        <end position="281"/>
    </location>
</feature>
<evidence type="ECO:0000256" key="4">
    <source>
        <dbReference type="ARBA" id="ARBA00022490"/>
    </source>
</evidence>
<dbReference type="GO" id="GO:0004817">
    <property type="term" value="F:cysteine-tRNA ligase activity"/>
    <property type="evidence" value="ECO:0007669"/>
    <property type="project" value="UniProtKB-UniRule"/>
</dbReference>
<keyword evidence="8 12" id="KW-0862">Zinc</keyword>
<dbReference type="EMBL" id="CP019646">
    <property type="protein sequence ID" value="AQQ71655.1"/>
    <property type="molecule type" value="Genomic_DNA"/>
</dbReference>
<evidence type="ECO:0000256" key="2">
    <source>
        <dbReference type="ARBA" id="ARBA00005594"/>
    </source>
</evidence>
<evidence type="ECO:0000259" key="13">
    <source>
        <dbReference type="SMART" id="SM00840"/>
    </source>
</evidence>
<feature type="domain" description="Cysteinyl-tRNA synthetase class Ia DALR" evidence="13">
    <location>
        <begin position="371"/>
        <end position="443"/>
    </location>
</feature>
<keyword evidence="9 12" id="KW-0067">ATP-binding</keyword>
<comment type="catalytic activity">
    <reaction evidence="12">
        <text>tRNA(Cys) + L-cysteine + ATP = L-cysteinyl-tRNA(Cys) + AMP + diphosphate</text>
        <dbReference type="Rhea" id="RHEA:17773"/>
        <dbReference type="Rhea" id="RHEA-COMP:9661"/>
        <dbReference type="Rhea" id="RHEA-COMP:9679"/>
        <dbReference type="ChEBI" id="CHEBI:30616"/>
        <dbReference type="ChEBI" id="CHEBI:33019"/>
        <dbReference type="ChEBI" id="CHEBI:35235"/>
        <dbReference type="ChEBI" id="CHEBI:78442"/>
        <dbReference type="ChEBI" id="CHEBI:78517"/>
        <dbReference type="ChEBI" id="CHEBI:456215"/>
        <dbReference type="EC" id="6.1.1.16"/>
    </reaction>
</comment>
<dbReference type="Pfam" id="PF01406">
    <property type="entry name" value="tRNA-synt_1e"/>
    <property type="match status" value="1"/>
</dbReference>
<dbReference type="CDD" id="cd00672">
    <property type="entry name" value="CysRS_core"/>
    <property type="match status" value="1"/>
</dbReference>
<keyword evidence="5 12" id="KW-0436">Ligase</keyword>
<dbReference type="EC" id="6.1.1.16" evidence="12"/>
<evidence type="ECO:0000256" key="9">
    <source>
        <dbReference type="ARBA" id="ARBA00022840"/>
    </source>
</evidence>
<keyword evidence="4 12" id="KW-0963">Cytoplasm</keyword>
<dbReference type="Proteomes" id="UP000188181">
    <property type="component" value="Chromosome"/>
</dbReference>
<feature type="binding site" evidence="12">
    <location>
        <position position="245"/>
    </location>
    <ligand>
        <name>Zn(2+)</name>
        <dbReference type="ChEBI" id="CHEBI:29105"/>
    </ligand>
</feature>
<dbReference type="PANTHER" id="PTHR10890:SF3">
    <property type="entry name" value="CYSTEINE--TRNA LIGASE, CYTOPLASMIC"/>
    <property type="match status" value="1"/>
</dbReference>
<dbReference type="OrthoDB" id="9815130at2"/>
<feature type="short sequence motif" description="'HIGH' region" evidence="12">
    <location>
        <begin position="31"/>
        <end position="41"/>
    </location>
</feature>
<keyword evidence="7 12" id="KW-0547">Nucleotide-binding</keyword>
<dbReference type="STRING" id="1851148.SMSP2_02032"/>
<dbReference type="Pfam" id="PF09190">
    <property type="entry name" value="DALR_2"/>
    <property type="match status" value="1"/>
</dbReference>
<sequence>MALKFYNSLTRQKDVFTPLNEGRVSMYVCGPTVYGDSHLGHAKSYISFDIIYRYLKYLGYSVTYIQNITDVGHLTDDADEGEDKLQVAAKKERIHPMSLAEHYTASYFEDMDRLNCLRPDISPRASGHIPEQIALVQKLMDNGHAYEVNGSVYFDVASHKAYGKLSGRNLEDMRSGTRVDVKSEKRSPADFALWKKAEPNHIMQWDSPWGKGYPGWHLECSVMSMKYLGETIDIHGGGLENKFPHHECEIAQSEAANGKEFVRYWLHNNMVTVDGTKMGKSLNNFILLKQVFSGEHERLSRAYDPLAVRMLVLNSHYRSPLDFSDSALTAAQSGLDRITECVKSLRKAMEKADDGEADAKVLKQLEGFQHRFRKAMDDDINTSVALSVIYEMEKMTSTLLQKGRPNKKTLAAVNDMFNCLGGDVLGIVLKEYPRESGINQDLLDYLMGLVIEQRAKAREEKDWAKADEIRDKMAAFGVTFKDTPAGTDYEIK</sequence>
<evidence type="ECO:0000313" key="15">
    <source>
        <dbReference type="Proteomes" id="UP000188181"/>
    </source>
</evidence>
<comment type="subcellular location">
    <subcellularLocation>
        <location evidence="1 12">Cytoplasm</location>
    </subcellularLocation>
</comment>
<evidence type="ECO:0000256" key="3">
    <source>
        <dbReference type="ARBA" id="ARBA00011245"/>
    </source>
</evidence>
<dbReference type="InterPro" id="IPR009080">
    <property type="entry name" value="tRNAsynth_Ia_anticodon-bd"/>
</dbReference>
<dbReference type="Gene3D" id="1.20.120.1910">
    <property type="entry name" value="Cysteine-tRNA ligase, C-terminal anti-codon recognition domain"/>
    <property type="match status" value="1"/>
</dbReference>
<comment type="subunit">
    <text evidence="3 12">Monomer.</text>
</comment>
<feature type="binding site" evidence="12">
    <location>
        <position position="220"/>
    </location>
    <ligand>
        <name>Zn(2+)</name>
        <dbReference type="ChEBI" id="CHEBI:29105"/>
    </ligand>
</feature>
<dbReference type="GO" id="GO:0006423">
    <property type="term" value="P:cysteinyl-tRNA aminoacylation"/>
    <property type="evidence" value="ECO:0007669"/>
    <property type="project" value="UniProtKB-UniRule"/>
</dbReference>
<accession>A0A1Q2MG27</accession>
<dbReference type="InterPro" id="IPR015273">
    <property type="entry name" value="Cys-tRNA-synt_Ia_DALR"/>
</dbReference>
<dbReference type="KEGG" id="pbas:SMSP2_02032"/>
<comment type="cofactor">
    <cofactor evidence="12">
        <name>Zn(2+)</name>
        <dbReference type="ChEBI" id="CHEBI:29105"/>
    </cofactor>
    <text evidence="12">Binds 1 zinc ion per subunit.</text>
</comment>
<dbReference type="InterPro" id="IPR024909">
    <property type="entry name" value="Cys-tRNA/MSH_ligase"/>
</dbReference>
<keyword evidence="15" id="KW-1185">Reference proteome</keyword>
<dbReference type="NCBIfam" id="TIGR00435">
    <property type="entry name" value="cysS"/>
    <property type="match status" value="1"/>
</dbReference>
<reference evidence="15" key="1">
    <citation type="submission" date="2017-02" db="EMBL/GenBank/DDBJ databases">
        <title>Comparative genomics and description of representatives of a novel lineage of planctomycetes thriving in anoxic sediments.</title>
        <authorList>
            <person name="Spring S."/>
            <person name="Bunk B."/>
            <person name="Sproer C."/>
        </authorList>
    </citation>
    <scope>NUCLEOTIDE SEQUENCE [LARGE SCALE GENOMIC DNA]</scope>
    <source>
        <strain evidence="15">SM-Chi-D1</strain>
    </source>
</reference>
<dbReference type="SUPFAM" id="SSF47323">
    <property type="entry name" value="Anticodon-binding domain of a subclass of class I aminoacyl-tRNA synthetases"/>
    <property type="match status" value="1"/>
</dbReference>
<gene>
    <name evidence="12 14" type="primary">cysS</name>
    <name evidence="14" type="ORF">SMSP2_02032</name>
</gene>
<dbReference type="GO" id="GO:0005829">
    <property type="term" value="C:cytosol"/>
    <property type="evidence" value="ECO:0007669"/>
    <property type="project" value="TreeGrafter"/>
</dbReference>
<evidence type="ECO:0000256" key="5">
    <source>
        <dbReference type="ARBA" id="ARBA00022598"/>
    </source>
</evidence>
<name>A0A1Q2MG27_9BACT</name>
<dbReference type="InterPro" id="IPR014729">
    <property type="entry name" value="Rossmann-like_a/b/a_fold"/>
</dbReference>
<evidence type="ECO:0000256" key="8">
    <source>
        <dbReference type="ARBA" id="ARBA00022833"/>
    </source>
</evidence>
<keyword evidence="10 12" id="KW-0648">Protein biosynthesis</keyword>
<dbReference type="GO" id="GO:0005524">
    <property type="term" value="F:ATP binding"/>
    <property type="evidence" value="ECO:0007669"/>
    <property type="project" value="UniProtKB-UniRule"/>
</dbReference>
<feature type="binding site" evidence="12">
    <location>
        <position position="280"/>
    </location>
    <ligand>
        <name>ATP</name>
        <dbReference type="ChEBI" id="CHEBI:30616"/>
    </ligand>
</feature>
<evidence type="ECO:0000256" key="11">
    <source>
        <dbReference type="ARBA" id="ARBA00023146"/>
    </source>
</evidence>
<dbReference type="RefSeq" id="WP_146683816.1">
    <property type="nucleotide sequence ID" value="NZ_CP019646.1"/>
</dbReference>
<keyword evidence="6 12" id="KW-0479">Metal-binding</keyword>
<dbReference type="Gene3D" id="3.40.50.620">
    <property type="entry name" value="HUPs"/>
    <property type="match status" value="1"/>
</dbReference>